<reference evidence="3" key="1">
    <citation type="submission" date="2017-07" db="EMBL/GenBank/DDBJ databases">
        <title>Leptospira spp. isolated from tropical soils.</title>
        <authorList>
            <person name="Thibeaux R."/>
            <person name="Iraola G."/>
            <person name="Ferres I."/>
            <person name="Bierque E."/>
            <person name="Girault D."/>
            <person name="Soupe-Gilbert M.-E."/>
            <person name="Picardeau M."/>
            <person name="Goarant C."/>
        </authorList>
    </citation>
    <scope>NUCLEOTIDE SEQUENCE [LARGE SCALE GENOMIC DNA]</scope>
    <source>
        <strain evidence="3">ATI7-C-A5</strain>
    </source>
</reference>
<accession>A0A2N0BPB1</accession>
<evidence type="ECO:0000313" key="2">
    <source>
        <dbReference type="EMBL" id="MDV6234712.1"/>
    </source>
</evidence>
<sequence>MNLRISEIDWIAVIAATIIYCAFSGAWHRRFAFGKFWEDAMGFQRPEGWKETPAYFIVPSVSCFITSFGIALLFKPIGVNNLGEAVTLGLVLGIGVGTAVTFTNAVIPTMRKPLVFGTITGTAHAIGIVLATSVQFLLS</sequence>
<dbReference type="InterPro" id="IPR013879">
    <property type="entry name" value="DUF1761"/>
</dbReference>
<dbReference type="Pfam" id="PF08570">
    <property type="entry name" value="DUF1761"/>
    <property type="match status" value="1"/>
</dbReference>
<gene>
    <name evidence="2" type="ORF">CH379_003590</name>
    <name evidence="3" type="ORF">CH379_09920</name>
</gene>
<keyword evidence="4" id="KW-1185">Reference proteome</keyword>
<dbReference type="OrthoDB" id="2623652at2"/>
<feature type="transmembrane region" description="Helical" evidence="1">
    <location>
        <begin position="54"/>
        <end position="74"/>
    </location>
</feature>
<evidence type="ECO:0000313" key="4">
    <source>
        <dbReference type="Proteomes" id="UP000232122"/>
    </source>
</evidence>
<dbReference type="RefSeq" id="WP_100745823.1">
    <property type="nucleotide sequence ID" value="NZ_NPEF02000002.1"/>
</dbReference>
<reference evidence="2" key="3">
    <citation type="submission" date="2023-10" db="EMBL/GenBank/DDBJ databases">
        <authorList>
            <person name="Picardeau M."/>
            <person name="Thibeaux R."/>
        </authorList>
    </citation>
    <scope>NUCLEOTIDE SEQUENCE</scope>
    <source>
        <strain evidence="2">ATI7-C-A5</strain>
    </source>
</reference>
<keyword evidence="1" id="KW-1133">Transmembrane helix</keyword>
<proteinExistence type="predicted"/>
<accession>A0A2N0B924</accession>
<dbReference type="AlphaFoldDB" id="A0A2N0BPB1"/>
<protein>
    <submittedName>
        <fullName evidence="2">DUF1761 domain-containing protein</fullName>
    </submittedName>
</protein>
<reference evidence="2 4" key="2">
    <citation type="journal article" date="2018" name="Microb. Genom.">
        <title>Deciphering the unexplored Leptospira diversity from soils uncovers genomic evolution to virulence.</title>
        <authorList>
            <person name="Thibeaux R."/>
            <person name="Iraola G."/>
            <person name="Ferres I."/>
            <person name="Bierque E."/>
            <person name="Girault D."/>
            <person name="Soupe-Gilbert M.E."/>
            <person name="Picardeau M."/>
            <person name="Goarant C."/>
        </authorList>
    </citation>
    <scope>NUCLEOTIDE SEQUENCE [LARGE SCALE GENOMIC DNA]</scope>
    <source>
        <strain evidence="2 4">ATI7-C-A5</strain>
    </source>
</reference>
<feature type="transmembrane region" description="Helical" evidence="1">
    <location>
        <begin position="113"/>
        <end position="138"/>
    </location>
</feature>
<dbReference type="EMBL" id="NPEF01000086">
    <property type="protein sequence ID" value="PJZ93054.1"/>
    <property type="molecule type" value="Genomic_DNA"/>
</dbReference>
<keyword evidence="1" id="KW-0472">Membrane</keyword>
<dbReference type="Proteomes" id="UP000232122">
    <property type="component" value="Unassembled WGS sequence"/>
</dbReference>
<evidence type="ECO:0000313" key="3">
    <source>
        <dbReference type="EMBL" id="PJZ93054.1"/>
    </source>
</evidence>
<feature type="transmembrane region" description="Helical" evidence="1">
    <location>
        <begin position="7"/>
        <end position="27"/>
    </location>
</feature>
<feature type="transmembrane region" description="Helical" evidence="1">
    <location>
        <begin position="86"/>
        <end position="107"/>
    </location>
</feature>
<keyword evidence="1" id="KW-0812">Transmembrane</keyword>
<organism evidence="3">
    <name type="scientific">Leptospira ellisii</name>
    <dbReference type="NCBI Taxonomy" id="2023197"/>
    <lineage>
        <taxon>Bacteria</taxon>
        <taxon>Pseudomonadati</taxon>
        <taxon>Spirochaetota</taxon>
        <taxon>Spirochaetia</taxon>
        <taxon>Leptospirales</taxon>
        <taxon>Leptospiraceae</taxon>
        <taxon>Leptospira</taxon>
    </lineage>
</organism>
<evidence type="ECO:0000256" key="1">
    <source>
        <dbReference type="SAM" id="Phobius"/>
    </source>
</evidence>
<comment type="caution">
    <text evidence="3">The sequence shown here is derived from an EMBL/GenBank/DDBJ whole genome shotgun (WGS) entry which is preliminary data.</text>
</comment>
<dbReference type="EMBL" id="NPEF02000002">
    <property type="protein sequence ID" value="MDV6234712.1"/>
    <property type="molecule type" value="Genomic_DNA"/>
</dbReference>
<name>A0A2N0BPB1_9LEPT</name>